<sequence>MKNKDVDQSKLMTLNTNQTVTGYKQFTQAIQADKFIKTGGSDNQILLANGDTSDIGDFLPKYYPHAMGQLIIEPSNTILDQGIRIMKNKNNWDSFVLTGCNADPADRDGPLQQSHDIRHELIQTNNSVVKRRRIWYFYYACYHQPNELQIQPAHQCTVRYHIDYLSQCTNLIYFTDQTIMGKKMKSSTNFVGDINASNYVAALKSDFAFSAESGTVWMYESSWYDSGQLVPDQVTPASDELPIVNGTASAGISTSYSRGDHVHPQQLTYDGNITATKFIKTGGTNQQILLADGTNKSITDFSTSVVPRAFQIDPADGIYWMCFAVLTIPNYTSNEFRMAIIEDLKLLNQDNTAIQNQFINNGGIIKGNTQINSSTGNYSEGLRIANTTNNISAIYIGTSSINSTGSIDGQWSIFKKGDGTLNIVRTADQNIASRGLVISVDGNTLTFNGSVIAGTGASTGASNGSVNYSADNPILWGVNSVGTEGGFYSDGAKVYWRAKPVTLGVVPP</sequence>
<protein>
    <submittedName>
        <fullName evidence="1">Uncharacterized protein</fullName>
    </submittedName>
</protein>
<dbReference type="EMBL" id="SNRW01002460">
    <property type="protein sequence ID" value="KAA6392697.1"/>
    <property type="molecule type" value="Genomic_DNA"/>
</dbReference>
<gene>
    <name evidence="1" type="ORF">EZS28_011775</name>
</gene>
<comment type="caution">
    <text evidence="1">The sequence shown here is derived from an EMBL/GenBank/DDBJ whole genome shotgun (WGS) entry which is preliminary data.</text>
</comment>
<organism evidence="1 2">
    <name type="scientific">Streblomastix strix</name>
    <dbReference type="NCBI Taxonomy" id="222440"/>
    <lineage>
        <taxon>Eukaryota</taxon>
        <taxon>Metamonada</taxon>
        <taxon>Preaxostyla</taxon>
        <taxon>Oxymonadida</taxon>
        <taxon>Streblomastigidae</taxon>
        <taxon>Streblomastix</taxon>
    </lineage>
</organism>
<dbReference type="Proteomes" id="UP000324800">
    <property type="component" value="Unassembled WGS sequence"/>
</dbReference>
<reference evidence="1 2" key="1">
    <citation type="submission" date="2019-03" db="EMBL/GenBank/DDBJ databases">
        <title>Single cell metagenomics reveals metabolic interactions within the superorganism composed of flagellate Streblomastix strix and complex community of Bacteroidetes bacteria on its surface.</title>
        <authorList>
            <person name="Treitli S.C."/>
            <person name="Kolisko M."/>
            <person name="Husnik F."/>
            <person name="Keeling P."/>
            <person name="Hampl V."/>
        </authorList>
    </citation>
    <scope>NUCLEOTIDE SEQUENCE [LARGE SCALE GENOMIC DNA]</scope>
    <source>
        <strain evidence="1">ST1C</strain>
    </source>
</reference>
<accession>A0A5J4WCN8</accession>
<evidence type="ECO:0000313" key="1">
    <source>
        <dbReference type="EMBL" id="KAA6392697.1"/>
    </source>
</evidence>
<evidence type="ECO:0000313" key="2">
    <source>
        <dbReference type="Proteomes" id="UP000324800"/>
    </source>
</evidence>
<dbReference type="AlphaFoldDB" id="A0A5J4WCN8"/>
<name>A0A5J4WCN8_9EUKA</name>
<proteinExistence type="predicted"/>